<name>A0AAW2BSI3_9ROSI</name>
<keyword evidence="3" id="KW-1185">Reference proteome</keyword>
<dbReference type="AlphaFoldDB" id="A0AAW2BSI3"/>
<evidence type="ECO:0000313" key="2">
    <source>
        <dbReference type="EMBL" id="KAK9988192.1"/>
    </source>
</evidence>
<dbReference type="Proteomes" id="UP001459277">
    <property type="component" value="Unassembled WGS sequence"/>
</dbReference>
<organism evidence="2 3">
    <name type="scientific">Lithocarpus litseifolius</name>
    <dbReference type="NCBI Taxonomy" id="425828"/>
    <lineage>
        <taxon>Eukaryota</taxon>
        <taxon>Viridiplantae</taxon>
        <taxon>Streptophyta</taxon>
        <taxon>Embryophyta</taxon>
        <taxon>Tracheophyta</taxon>
        <taxon>Spermatophyta</taxon>
        <taxon>Magnoliopsida</taxon>
        <taxon>eudicotyledons</taxon>
        <taxon>Gunneridae</taxon>
        <taxon>Pentapetalae</taxon>
        <taxon>rosids</taxon>
        <taxon>fabids</taxon>
        <taxon>Fagales</taxon>
        <taxon>Fagaceae</taxon>
        <taxon>Lithocarpus</taxon>
    </lineage>
</organism>
<dbReference type="EMBL" id="JAZDWU010000010">
    <property type="protein sequence ID" value="KAK9988192.1"/>
    <property type="molecule type" value="Genomic_DNA"/>
</dbReference>
<comment type="caution">
    <text evidence="2">The sequence shown here is derived from an EMBL/GenBank/DDBJ whole genome shotgun (WGS) entry which is preliminary data.</text>
</comment>
<evidence type="ECO:0000313" key="3">
    <source>
        <dbReference type="Proteomes" id="UP001459277"/>
    </source>
</evidence>
<accession>A0AAW2BSI3</accession>
<protein>
    <submittedName>
        <fullName evidence="2">Uncharacterized protein</fullName>
    </submittedName>
</protein>
<evidence type="ECO:0000256" key="1">
    <source>
        <dbReference type="SAM" id="Coils"/>
    </source>
</evidence>
<gene>
    <name evidence="2" type="ORF">SO802_028431</name>
</gene>
<proteinExistence type="predicted"/>
<feature type="coiled-coil region" evidence="1">
    <location>
        <begin position="114"/>
        <end position="158"/>
    </location>
</feature>
<keyword evidence="1" id="KW-0175">Coiled coil</keyword>
<sequence length="228" mass="25394">MGPLIGEQQQKALSPLPPPCHEAEKGLMTGKGPIAPSPVQRLVTHKDYAAEMVTSIIKETDLNPCGEHSSKDLGAFGLYNLSRLCPCHLHYTSKNSLDFYRHVLFQALAIRTHNQELTAKTKALAEETRELDEAEKAKTNLVMELVALREQMEKAKVDAMAEFQISQPFFNTCGIYYGDGFEDCLMQMRVAYPNLNLSQIVIDDIVPLTPEGDDTVSDEVVDSIHMVE</sequence>
<reference evidence="2 3" key="1">
    <citation type="submission" date="2024-01" db="EMBL/GenBank/DDBJ databases">
        <title>A telomere-to-telomere, gap-free genome of sweet tea (Lithocarpus litseifolius).</title>
        <authorList>
            <person name="Zhou J."/>
        </authorList>
    </citation>
    <scope>NUCLEOTIDE SEQUENCE [LARGE SCALE GENOMIC DNA]</scope>
    <source>
        <strain evidence="2">Zhou-2022a</strain>
        <tissue evidence="2">Leaf</tissue>
    </source>
</reference>